<gene>
    <name evidence="2" type="ORF">BDA96_06G263900</name>
</gene>
<proteinExistence type="predicted"/>
<comment type="caution">
    <text evidence="2">The sequence shown here is derived from an EMBL/GenBank/DDBJ whole genome shotgun (WGS) entry which is preliminary data.</text>
</comment>
<evidence type="ECO:0000313" key="3">
    <source>
        <dbReference type="Proteomes" id="UP000807115"/>
    </source>
</evidence>
<reference evidence="2" key="2">
    <citation type="submission" date="2020-10" db="EMBL/GenBank/DDBJ databases">
        <authorList>
            <person name="Cooper E.A."/>
            <person name="Brenton Z.W."/>
            <person name="Flinn B.S."/>
            <person name="Jenkins J."/>
            <person name="Shu S."/>
            <person name="Flowers D."/>
            <person name="Luo F."/>
            <person name="Wang Y."/>
            <person name="Xia P."/>
            <person name="Barry K."/>
            <person name="Daum C."/>
            <person name="Lipzen A."/>
            <person name="Yoshinaga Y."/>
            <person name="Schmutz J."/>
            <person name="Saski C."/>
            <person name="Vermerris W."/>
            <person name="Kresovich S."/>
        </authorList>
    </citation>
    <scope>NUCLEOTIDE SEQUENCE</scope>
</reference>
<dbReference type="AlphaFoldDB" id="A0A921QU96"/>
<dbReference type="EMBL" id="CM027685">
    <property type="protein sequence ID" value="KAG0527794.1"/>
    <property type="molecule type" value="Genomic_DNA"/>
</dbReference>
<name>A0A921QU96_SORBI</name>
<feature type="region of interest" description="Disordered" evidence="1">
    <location>
        <begin position="28"/>
        <end position="86"/>
    </location>
</feature>
<sequence length="86" mass="9825">MHDLERQKGSVGYRKNSCLVTHLSGARSTSTLPMTPLIPPTRIPHPPKNSATRMREHRVTISAKEEQGRRDGLLPNRVRCQEQTRR</sequence>
<evidence type="ECO:0000313" key="2">
    <source>
        <dbReference type="EMBL" id="KAG0527794.1"/>
    </source>
</evidence>
<dbReference type="Proteomes" id="UP000807115">
    <property type="component" value="Chromosome 6"/>
</dbReference>
<reference evidence="2" key="1">
    <citation type="journal article" date="2019" name="BMC Genomics">
        <title>A new reference genome for Sorghum bicolor reveals high levels of sequence similarity between sweet and grain genotypes: implications for the genetics of sugar metabolism.</title>
        <authorList>
            <person name="Cooper E.A."/>
            <person name="Brenton Z.W."/>
            <person name="Flinn B.S."/>
            <person name="Jenkins J."/>
            <person name="Shu S."/>
            <person name="Flowers D."/>
            <person name="Luo F."/>
            <person name="Wang Y."/>
            <person name="Xia P."/>
            <person name="Barry K."/>
            <person name="Daum C."/>
            <person name="Lipzen A."/>
            <person name="Yoshinaga Y."/>
            <person name="Schmutz J."/>
            <person name="Saski C."/>
            <person name="Vermerris W."/>
            <person name="Kresovich S."/>
        </authorList>
    </citation>
    <scope>NUCLEOTIDE SEQUENCE</scope>
</reference>
<accession>A0A921QU96</accession>
<feature type="compositionally biased region" description="Basic and acidic residues" evidence="1">
    <location>
        <begin position="53"/>
        <end position="72"/>
    </location>
</feature>
<evidence type="ECO:0000256" key="1">
    <source>
        <dbReference type="SAM" id="MobiDB-lite"/>
    </source>
</evidence>
<organism evidence="2 3">
    <name type="scientific">Sorghum bicolor</name>
    <name type="common">Sorghum</name>
    <name type="synonym">Sorghum vulgare</name>
    <dbReference type="NCBI Taxonomy" id="4558"/>
    <lineage>
        <taxon>Eukaryota</taxon>
        <taxon>Viridiplantae</taxon>
        <taxon>Streptophyta</taxon>
        <taxon>Embryophyta</taxon>
        <taxon>Tracheophyta</taxon>
        <taxon>Spermatophyta</taxon>
        <taxon>Magnoliopsida</taxon>
        <taxon>Liliopsida</taxon>
        <taxon>Poales</taxon>
        <taxon>Poaceae</taxon>
        <taxon>PACMAD clade</taxon>
        <taxon>Panicoideae</taxon>
        <taxon>Andropogonodae</taxon>
        <taxon>Andropogoneae</taxon>
        <taxon>Sorghinae</taxon>
        <taxon>Sorghum</taxon>
    </lineage>
</organism>
<protein>
    <submittedName>
        <fullName evidence="2">Uncharacterized protein</fullName>
    </submittedName>
</protein>
<feature type="compositionally biased region" description="Pro residues" evidence="1">
    <location>
        <begin position="36"/>
        <end position="47"/>
    </location>
</feature>